<accession>A0A455U227</accession>
<feature type="domain" description="FAD/NAD(P)-binding" evidence="8">
    <location>
        <begin position="3"/>
        <end position="77"/>
    </location>
</feature>
<keyword evidence="4" id="KW-0479">Metal-binding</keyword>
<evidence type="ECO:0000256" key="1">
    <source>
        <dbReference type="ARBA" id="ARBA00001929"/>
    </source>
</evidence>
<keyword evidence="5" id="KW-0560">Oxidoreductase</keyword>
<dbReference type="EMBL" id="AP019514">
    <property type="protein sequence ID" value="BBI60036.1"/>
    <property type="molecule type" value="Genomic_DNA"/>
</dbReference>
<name>A0A455U227_9GAMM</name>
<comment type="cofactor">
    <cofactor evidence="1">
        <name>siroheme</name>
        <dbReference type="ChEBI" id="CHEBI:60052"/>
    </cofactor>
</comment>
<evidence type="ECO:0000256" key="2">
    <source>
        <dbReference type="ARBA" id="ARBA00005096"/>
    </source>
</evidence>
<evidence type="ECO:0000313" key="10">
    <source>
        <dbReference type="Proteomes" id="UP000320231"/>
    </source>
</evidence>
<comment type="pathway">
    <text evidence="2">Nitrogen metabolism; nitrate reduction (assimilation).</text>
</comment>
<sequence>MVFQDDKVLETDLIVFSAGIRPRDQLARDCGLEIGERGGVVVDNQCLTSDPAILAVGEVALWNQSIFGLVAPGYQMAKTALSTLTGGDTHFEVAPI</sequence>
<dbReference type="InterPro" id="IPR023753">
    <property type="entry name" value="FAD/NAD-binding_dom"/>
</dbReference>
<dbReference type="Proteomes" id="UP000320231">
    <property type="component" value="Chromosome"/>
</dbReference>
<evidence type="ECO:0000256" key="4">
    <source>
        <dbReference type="ARBA" id="ARBA00022723"/>
    </source>
</evidence>
<dbReference type="GO" id="GO:0016491">
    <property type="term" value="F:oxidoreductase activity"/>
    <property type="evidence" value="ECO:0007669"/>
    <property type="project" value="UniProtKB-KW"/>
</dbReference>
<evidence type="ECO:0000256" key="7">
    <source>
        <dbReference type="ARBA" id="ARBA00023014"/>
    </source>
</evidence>
<dbReference type="GO" id="GO:0046872">
    <property type="term" value="F:metal ion binding"/>
    <property type="evidence" value="ECO:0007669"/>
    <property type="project" value="UniProtKB-KW"/>
</dbReference>
<dbReference type="SUPFAM" id="SSF51905">
    <property type="entry name" value="FAD/NAD(P)-binding domain"/>
    <property type="match status" value="1"/>
</dbReference>
<proteinExistence type="predicted"/>
<dbReference type="PANTHER" id="PTHR43809:SF1">
    <property type="entry name" value="NITRITE REDUCTASE (NADH) LARGE SUBUNIT"/>
    <property type="match status" value="1"/>
</dbReference>
<dbReference type="PANTHER" id="PTHR43809">
    <property type="entry name" value="NITRITE REDUCTASE (NADH) LARGE SUBUNIT"/>
    <property type="match status" value="1"/>
</dbReference>
<dbReference type="GO" id="GO:0051536">
    <property type="term" value="F:iron-sulfur cluster binding"/>
    <property type="evidence" value="ECO:0007669"/>
    <property type="project" value="UniProtKB-KW"/>
</dbReference>
<evidence type="ECO:0000259" key="8">
    <source>
        <dbReference type="Pfam" id="PF07992"/>
    </source>
</evidence>
<evidence type="ECO:0000256" key="5">
    <source>
        <dbReference type="ARBA" id="ARBA00023002"/>
    </source>
</evidence>
<keyword evidence="6" id="KW-0408">Iron</keyword>
<keyword evidence="3" id="KW-0349">Heme</keyword>
<evidence type="ECO:0000256" key="3">
    <source>
        <dbReference type="ARBA" id="ARBA00022617"/>
    </source>
</evidence>
<keyword evidence="7" id="KW-0411">Iron-sulfur</keyword>
<gene>
    <name evidence="9" type="ORF">HSBAA_13420</name>
</gene>
<evidence type="ECO:0000313" key="9">
    <source>
        <dbReference type="EMBL" id="BBI60036.1"/>
    </source>
</evidence>
<dbReference type="Pfam" id="PF07992">
    <property type="entry name" value="Pyr_redox_2"/>
    <property type="match status" value="1"/>
</dbReference>
<dbReference type="InterPro" id="IPR052034">
    <property type="entry name" value="NasD-like"/>
</dbReference>
<protein>
    <recommendedName>
        <fullName evidence="8">FAD/NAD(P)-binding domain-containing protein</fullName>
    </recommendedName>
</protein>
<organism evidence="9 10">
    <name type="scientific">Vreelandella sulfidaeris</name>
    <dbReference type="NCBI Taxonomy" id="115553"/>
    <lineage>
        <taxon>Bacteria</taxon>
        <taxon>Pseudomonadati</taxon>
        <taxon>Pseudomonadota</taxon>
        <taxon>Gammaproteobacteria</taxon>
        <taxon>Oceanospirillales</taxon>
        <taxon>Halomonadaceae</taxon>
        <taxon>Vreelandella</taxon>
    </lineage>
</organism>
<dbReference type="KEGG" id="hsr:HSBAA_13420"/>
<reference evidence="9 10" key="1">
    <citation type="journal article" date="2019" name="Microbiol. Resour. Announc.">
        <title>Complete Genome Sequence of Halomonas sulfidaeris Strain Esulfide1 Isolated from a Metal Sulfide Rock at a Depth of 2,200 Meters, Obtained Using Nanopore Sequencing.</title>
        <authorList>
            <person name="Saito M."/>
            <person name="Nishigata A."/>
            <person name="Galipon J."/>
            <person name="Arakawa K."/>
        </authorList>
    </citation>
    <scope>NUCLEOTIDE SEQUENCE [LARGE SCALE GENOMIC DNA]</scope>
    <source>
        <strain evidence="9 10">ATCC BAA-803</strain>
    </source>
</reference>
<dbReference type="InterPro" id="IPR036188">
    <property type="entry name" value="FAD/NAD-bd_sf"/>
</dbReference>
<evidence type="ECO:0000256" key="6">
    <source>
        <dbReference type="ARBA" id="ARBA00023004"/>
    </source>
</evidence>
<dbReference type="Gene3D" id="3.50.50.60">
    <property type="entry name" value="FAD/NAD(P)-binding domain"/>
    <property type="match status" value="1"/>
</dbReference>
<dbReference type="AlphaFoldDB" id="A0A455U227"/>